<evidence type="ECO:0000313" key="3">
    <source>
        <dbReference type="Proteomes" id="UP001152747"/>
    </source>
</evidence>
<evidence type="ECO:0000313" key="2">
    <source>
        <dbReference type="EMBL" id="CAI5445205.1"/>
    </source>
</evidence>
<dbReference type="InterPro" id="IPR056447">
    <property type="entry name" value="REV3_N"/>
</dbReference>
<dbReference type="GO" id="GO:0003887">
    <property type="term" value="F:DNA-directed DNA polymerase activity"/>
    <property type="evidence" value="ECO:0007669"/>
    <property type="project" value="TreeGrafter"/>
</dbReference>
<dbReference type="GO" id="GO:0042276">
    <property type="term" value="P:error-prone translesion synthesis"/>
    <property type="evidence" value="ECO:0007669"/>
    <property type="project" value="TreeGrafter"/>
</dbReference>
<dbReference type="GO" id="GO:0005634">
    <property type="term" value="C:nucleus"/>
    <property type="evidence" value="ECO:0007669"/>
    <property type="project" value="TreeGrafter"/>
</dbReference>
<accession>A0A9P1IHN3</accession>
<comment type="caution">
    <text evidence="2">The sequence shown here is derived from an EMBL/GenBank/DDBJ whole genome shotgun (WGS) entry which is preliminary data.</text>
</comment>
<dbReference type="InterPro" id="IPR030559">
    <property type="entry name" value="PolZ_Rev3"/>
</dbReference>
<dbReference type="PANTHER" id="PTHR45812">
    <property type="entry name" value="DNA POLYMERASE ZETA CATALYTIC SUBUNIT"/>
    <property type="match status" value="1"/>
</dbReference>
<name>A0A9P1IHN3_9PELO</name>
<sequence>MVQFCIRNFICEYSQQFSGPLDKTVAGKKNKIPVFHIHGTTDDGQKACLHVHGVLPYLVLRVGGKLTPGRNFRRIFYIL</sequence>
<proteinExistence type="predicted"/>
<reference evidence="2" key="1">
    <citation type="submission" date="2022-11" db="EMBL/GenBank/DDBJ databases">
        <authorList>
            <person name="Kikuchi T."/>
        </authorList>
    </citation>
    <scope>NUCLEOTIDE SEQUENCE</scope>
    <source>
        <strain evidence="2">PS1010</strain>
    </source>
</reference>
<dbReference type="Pfam" id="PF24065">
    <property type="entry name" value="REV3_N"/>
    <property type="match status" value="1"/>
</dbReference>
<organism evidence="2 3">
    <name type="scientific">Caenorhabditis angaria</name>
    <dbReference type="NCBI Taxonomy" id="860376"/>
    <lineage>
        <taxon>Eukaryota</taxon>
        <taxon>Metazoa</taxon>
        <taxon>Ecdysozoa</taxon>
        <taxon>Nematoda</taxon>
        <taxon>Chromadorea</taxon>
        <taxon>Rhabditida</taxon>
        <taxon>Rhabditina</taxon>
        <taxon>Rhabditomorpha</taxon>
        <taxon>Rhabditoidea</taxon>
        <taxon>Rhabditidae</taxon>
        <taxon>Peloderinae</taxon>
        <taxon>Caenorhabditis</taxon>
    </lineage>
</organism>
<dbReference type="Proteomes" id="UP001152747">
    <property type="component" value="Unassembled WGS sequence"/>
</dbReference>
<dbReference type="GO" id="GO:0016035">
    <property type="term" value="C:zeta DNA polymerase complex"/>
    <property type="evidence" value="ECO:0007669"/>
    <property type="project" value="InterPro"/>
</dbReference>
<dbReference type="EMBL" id="CANHGI010000003">
    <property type="protein sequence ID" value="CAI5445205.1"/>
    <property type="molecule type" value="Genomic_DNA"/>
</dbReference>
<dbReference type="AlphaFoldDB" id="A0A9P1IHN3"/>
<feature type="domain" description="DNA polymerase zeta catalytic subunit N-terminal" evidence="1">
    <location>
        <begin position="3"/>
        <end position="52"/>
    </location>
</feature>
<dbReference type="OrthoDB" id="2414538at2759"/>
<keyword evidence="3" id="KW-1185">Reference proteome</keyword>
<dbReference type="PANTHER" id="PTHR45812:SF1">
    <property type="entry name" value="DNA POLYMERASE ZETA CATALYTIC SUBUNIT"/>
    <property type="match status" value="1"/>
</dbReference>
<evidence type="ECO:0000259" key="1">
    <source>
        <dbReference type="Pfam" id="PF24065"/>
    </source>
</evidence>
<dbReference type="Gene3D" id="3.30.342.10">
    <property type="entry name" value="DNA Polymerase, chain B, domain 1"/>
    <property type="match status" value="1"/>
</dbReference>
<gene>
    <name evidence="2" type="ORF">CAMP_LOCUS7842</name>
</gene>
<dbReference type="GO" id="GO:0000724">
    <property type="term" value="P:double-strand break repair via homologous recombination"/>
    <property type="evidence" value="ECO:0007669"/>
    <property type="project" value="TreeGrafter"/>
</dbReference>
<protein>
    <recommendedName>
        <fullName evidence="1">DNA polymerase zeta catalytic subunit N-terminal domain-containing protein</fullName>
    </recommendedName>
</protein>